<gene>
    <name evidence="3" type="ORF">SAMN02745130_03141</name>
</gene>
<dbReference type="InterPro" id="IPR050275">
    <property type="entry name" value="PGM_Phosphatase"/>
</dbReference>
<dbReference type="EMBL" id="FUYB01000019">
    <property type="protein sequence ID" value="SKA90387.1"/>
    <property type="molecule type" value="Genomic_DNA"/>
</dbReference>
<dbReference type="RefSeq" id="WP_078923581.1">
    <property type="nucleotide sequence ID" value="NZ_FUYB01000019.1"/>
</dbReference>
<dbReference type="PANTHER" id="PTHR48100">
    <property type="entry name" value="BROAD-SPECIFICITY PHOSPHATASE YOR283W-RELATED"/>
    <property type="match status" value="1"/>
</dbReference>
<organism evidence="3 4">
    <name type="scientific">Thiothrix eikelboomii</name>
    <dbReference type="NCBI Taxonomy" id="92487"/>
    <lineage>
        <taxon>Bacteria</taxon>
        <taxon>Pseudomonadati</taxon>
        <taxon>Pseudomonadota</taxon>
        <taxon>Gammaproteobacteria</taxon>
        <taxon>Thiotrichales</taxon>
        <taxon>Thiotrichaceae</taxon>
        <taxon>Thiothrix</taxon>
    </lineage>
</organism>
<protein>
    <submittedName>
        <fullName evidence="3">Uncharacterized phosphatase</fullName>
    </submittedName>
</protein>
<dbReference type="Gene3D" id="3.40.50.1240">
    <property type="entry name" value="Phosphoglycerate mutase-like"/>
    <property type="match status" value="1"/>
</dbReference>
<dbReference type="PROSITE" id="PS00175">
    <property type="entry name" value="PG_MUTASE"/>
    <property type="match status" value="1"/>
</dbReference>
<dbReference type="PANTHER" id="PTHR48100:SF59">
    <property type="entry name" value="ADENOSYLCOBALAMIN_ALPHA-RIBAZOLE PHOSPHATASE"/>
    <property type="match status" value="1"/>
</dbReference>
<dbReference type="OrthoDB" id="9783269at2"/>
<dbReference type="AlphaFoldDB" id="A0A1T4XLH4"/>
<feature type="binding site" evidence="2">
    <location>
        <position position="69"/>
    </location>
    <ligand>
        <name>substrate</name>
    </ligand>
</feature>
<name>A0A1T4XLH4_9GAMM</name>
<dbReference type="SMART" id="SM00855">
    <property type="entry name" value="PGAM"/>
    <property type="match status" value="1"/>
</dbReference>
<dbReference type="STRING" id="92487.SAMN02745130_03141"/>
<feature type="binding site" evidence="2">
    <location>
        <begin position="19"/>
        <end position="26"/>
    </location>
    <ligand>
        <name>substrate</name>
    </ligand>
</feature>
<accession>A0A1T4XLH4</accession>
<evidence type="ECO:0000313" key="3">
    <source>
        <dbReference type="EMBL" id="SKA90387.1"/>
    </source>
</evidence>
<feature type="binding site" evidence="2">
    <location>
        <begin position="94"/>
        <end position="97"/>
    </location>
    <ligand>
        <name>substrate</name>
    </ligand>
</feature>
<feature type="active site" description="Tele-phosphohistidine intermediate" evidence="1">
    <location>
        <position position="20"/>
    </location>
</feature>
<dbReference type="CDD" id="cd07067">
    <property type="entry name" value="HP_PGM_like"/>
    <property type="match status" value="1"/>
</dbReference>
<dbReference type="Proteomes" id="UP000190460">
    <property type="component" value="Unassembled WGS sequence"/>
</dbReference>
<keyword evidence="4" id="KW-1185">Reference proteome</keyword>
<evidence type="ECO:0000313" key="4">
    <source>
        <dbReference type="Proteomes" id="UP000190460"/>
    </source>
</evidence>
<feature type="active site" description="Proton donor/acceptor" evidence="1">
    <location>
        <position position="94"/>
    </location>
</feature>
<proteinExistence type="predicted"/>
<sequence>MFKHLPPADVNAPCICLIRHGQTDWNAAGRIQGHEDTELNAIGCLQAMQTGEYLQQWAWDRIITSPLKRAHKTAEIIADQLKLSPVHIMDAFMERDYGECSGMTTAQRQHSFPDGVIPKQETLETLQKRALAGLQLLVDEPQARILIVTHGGLINSLLARFSGGEIGSGKTVLQNASLALVQCQQQNWQILAYNLTQHLQRPSNHT</sequence>
<dbReference type="SUPFAM" id="SSF53254">
    <property type="entry name" value="Phosphoglycerate mutase-like"/>
    <property type="match status" value="1"/>
</dbReference>
<dbReference type="InterPro" id="IPR029033">
    <property type="entry name" value="His_PPase_superfam"/>
</dbReference>
<dbReference type="GO" id="GO:0005737">
    <property type="term" value="C:cytoplasm"/>
    <property type="evidence" value="ECO:0007669"/>
    <property type="project" value="TreeGrafter"/>
</dbReference>
<dbReference type="InterPro" id="IPR001345">
    <property type="entry name" value="PG/BPGM_mutase_AS"/>
</dbReference>
<evidence type="ECO:0000256" key="1">
    <source>
        <dbReference type="PIRSR" id="PIRSR613078-1"/>
    </source>
</evidence>
<reference evidence="4" key="1">
    <citation type="submission" date="2017-02" db="EMBL/GenBank/DDBJ databases">
        <authorList>
            <person name="Varghese N."/>
            <person name="Submissions S."/>
        </authorList>
    </citation>
    <scope>NUCLEOTIDE SEQUENCE [LARGE SCALE GENOMIC DNA]</scope>
    <source>
        <strain evidence="4">ATCC 49788</strain>
    </source>
</reference>
<dbReference type="InterPro" id="IPR013078">
    <property type="entry name" value="His_Pase_superF_clade-1"/>
</dbReference>
<evidence type="ECO:0000256" key="2">
    <source>
        <dbReference type="PIRSR" id="PIRSR613078-2"/>
    </source>
</evidence>
<dbReference type="Pfam" id="PF00300">
    <property type="entry name" value="His_Phos_1"/>
    <property type="match status" value="1"/>
</dbReference>
<dbReference type="GO" id="GO:0016791">
    <property type="term" value="F:phosphatase activity"/>
    <property type="evidence" value="ECO:0007669"/>
    <property type="project" value="TreeGrafter"/>
</dbReference>